<dbReference type="PANTHER" id="PTHR36057">
    <property type="match status" value="1"/>
</dbReference>
<dbReference type="InterPro" id="IPR036249">
    <property type="entry name" value="Thioredoxin-like_sf"/>
</dbReference>
<dbReference type="PANTHER" id="PTHR36057:SF1">
    <property type="entry name" value="LIPOPROTEIN LIPID ATTACHMENT SITE-LIKE PROTEIN, PUTATIVE (DUF1223)-RELATED"/>
    <property type="match status" value="1"/>
</dbReference>
<dbReference type="SUPFAM" id="SSF52833">
    <property type="entry name" value="Thioredoxin-like"/>
    <property type="match status" value="1"/>
</dbReference>
<dbReference type="Gene3D" id="3.40.30.10">
    <property type="entry name" value="Glutaredoxin"/>
    <property type="match status" value="1"/>
</dbReference>
<protein>
    <submittedName>
        <fullName evidence="1">DUF1223 domain-containing protein</fullName>
    </submittedName>
</protein>
<dbReference type="Pfam" id="PF06764">
    <property type="entry name" value="DUF1223"/>
    <property type="match status" value="1"/>
</dbReference>
<name>A0ABW3KAQ1_9BACT</name>
<gene>
    <name evidence="1" type="ORF">ACFQ21_28565</name>
</gene>
<evidence type="ECO:0000313" key="1">
    <source>
        <dbReference type="EMBL" id="MFD1003313.1"/>
    </source>
</evidence>
<proteinExistence type="predicted"/>
<organism evidence="1 2">
    <name type="scientific">Ohtaekwangia kribbensis</name>
    <dbReference type="NCBI Taxonomy" id="688913"/>
    <lineage>
        <taxon>Bacteria</taxon>
        <taxon>Pseudomonadati</taxon>
        <taxon>Bacteroidota</taxon>
        <taxon>Cytophagia</taxon>
        <taxon>Cytophagales</taxon>
        <taxon>Fulvivirgaceae</taxon>
        <taxon>Ohtaekwangia</taxon>
    </lineage>
</organism>
<dbReference type="RefSeq" id="WP_377585854.1">
    <property type="nucleotide sequence ID" value="NZ_JBHTKA010000015.1"/>
</dbReference>
<accession>A0ABW3KAQ1</accession>
<dbReference type="Proteomes" id="UP001597112">
    <property type="component" value="Unassembled WGS sequence"/>
</dbReference>
<sequence length="258" mass="28866">MKSIEVLAIAIGVCIMLTASISINYDKTVETKSVIDKQGFAVLELFTSEGCSSCPPAETVLKEIQQEFQDKPVYILAFHVDYWNHLGWKDQFSQEAFTERQRQYAYTLGSGSLYTPQLVINGSKEFVGSSKRAIVEEINANLKSPSTAPLKLNCTLDQNKLTINYEGIAQNKQAELVLALVQKTAQSNVKAGENSGRNLSHIQIVRMLERFPFEPSRPVTIMVPADFSPKDWELIGFVQRKNNGHTALAGRFDFNSLR</sequence>
<reference evidence="2" key="1">
    <citation type="journal article" date="2019" name="Int. J. Syst. Evol. Microbiol.">
        <title>The Global Catalogue of Microorganisms (GCM) 10K type strain sequencing project: providing services to taxonomists for standard genome sequencing and annotation.</title>
        <authorList>
            <consortium name="The Broad Institute Genomics Platform"/>
            <consortium name="The Broad Institute Genome Sequencing Center for Infectious Disease"/>
            <person name="Wu L."/>
            <person name="Ma J."/>
        </authorList>
    </citation>
    <scope>NUCLEOTIDE SEQUENCE [LARGE SCALE GENOMIC DNA]</scope>
    <source>
        <strain evidence="2">CCUG 58938</strain>
    </source>
</reference>
<dbReference type="InterPro" id="IPR010634">
    <property type="entry name" value="DUF1223"/>
</dbReference>
<dbReference type="EMBL" id="JBHTKA010000015">
    <property type="protein sequence ID" value="MFD1003313.1"/>
    <property type="molecule type" value="Genomic_DNA"/>
</dbReference>
<comment type="caution">
    <text evidence="1">The sequence shown here is derived from an EMBL/GenBank/DDBJ whole genome shotgun (WGS) entry which is preliminary data.</text>
</comment>
<evidence type="ECO:0000313" key="2">
    <source>
        <dbReference type="Proteomes" id="UP001597112"/>
    </source>
</evidence>
<keyword evidence="2" id="KW-1185">Reference proteome</keyword>